<dbReference type="AlphaFoldDB" id="A0A1J5S173"/>
<name>A0A1J5S173_9ZZZZ</name>
<protein>
    <submittedName>
        <fullName evidence="1">Uncharacterized protein</fullName>
    </submittedName>
</protein>
<accession>A0A1J5S173</accession>
<proteinExistence type="predicted"/>
<organism evidence="1">
    <name type="scientific">mine drainage metagenome</name>
    <dbReference type="NCBI Taxonomy" id="410659"/>
    <lineage>
        <taxon>unclassified sequences</taxon>
        <taxon>metagenomes</taxon>
        <taxon>ecological metagenomes</taxon>
    </lineage>
</organism>
<sequence>MRDFLIAGKSAEIKKADLRRLFYQACTASYFAAGAATAEAAAGSEAAGAATAEAAAGAGAAAGAAGAGASACLPQADRDRANTTAIREVNFISFPSVDIKITGVLDLFGTHSPKSPSLRKARHSTTILAKYQGMWIFCYNPSVVPETQGCDEFHISLKREFNRRASSGSFFPSSPRVSSKW</sequence>
<comment type="caution">
    <text evidence="1">The sequence shown here is derived from an EMBL/GenBank/DDBJ whole genome shotgun (WGS) entry which is preliminary data.</text>
</comment>
<dbReference type="EMBL" id="MLJW01000079">
    <property type="protein sequence ID" value="OIR01967.1"/>
    <property type="molecule type" value="Genomic_DNA"/>
</dbReference>
<reference evidence="1" key="1">
    <citation type="submission" date="2016-10" db="EMBL/GenBank/DDBJ databases">
        <title>Sequence of Gallionella enrichment culture.</title>
        <authorList>
            <person name="Poehlein A."/>
            <person name="Muehling M."/>
            <person name="Daniel R."/>
        </authorList>
    </citation>
    <scope>NUCLEOTIDE SEQUENCE</scope>
</reference>
<evidence type="ECO:0000313" key="1">
    <source>
        <dbReference type="EMBL" id="OIR01967.1"/>
    </source>
</evidence>
<gene>
    <name evidence="1" type="ORF">GALL_160540</name>
</gene>